<dbReference type="EMBL" id="CP092883">
    <property type="protein sequence ID" value="UYV82423.1"/>
    <property type="molecule type" value="Genomic_DNA"/>
</dbReference>
<evidence type="ECO:0008006" key="3">
    <source>
        <dbReference type="Google" id="ProtNLM"/>
    </source>
</evidence>
<proteinExistence type="predicted"/>
<keyword evidence="2" id="KW-1185">Reference proteome</keyword>
<evidence type="ECO:0000313" key="2">
    <source>
        <dbReference type="Proteomes" id="UP001235939"/>
    </source>
</evidence>
<gene>
    <name evidence="1" type="ORF">LAZ67_21002033</name>
</gene>
<accession>A0ABY6LRG4</accession>
<dbReference type="Proteomes" id="UP001235939">
    <property type="component" value="Chromosome 21"/>
</dbReference>
<reference evidence="1 2" key="1">
    <citation type="submission" date="2022-01" db="EMBL/GenBank/DDBJ databases">
        <title>A chromosomal length assembly of Cordylochernes scorpioides.</title>
        <authorList>
            <person name="Zeh D."/>
            <person name="Zeh J."/>
        </authorList>
    </citation>
    <scope>NUCLEOTIDE SEQUENCE [LARGE SCALE GENOMIC DNA]</scope>
    <source>
        <strain evidence="1">IN4F17</strain>
        <tissue evidence="1">Whole Body</tissue>
    </source>
</reference>
<name>A0ABY6LRG4_9ARAC</name>
<sequence>MIIFRTSDWKIAGGHDQARKPTNLLFARGNEEVPGRVCLGMHKCNVCQYMAMAREDGGSGLSMVDFGDSGVGAAIFFPSQEHQPVLLRLHPDFTAFQAELFAILCAAQIAEASPTKTSVTIASDYPSGELLPIQAISSNFYQKSVMKRSPTNILTGHVLEDISRFHPETDPTCINCSKEPQTVDQLLFSCAAFLRHTIQTAILIGLTHLYPRFMASLTDLISVWNSLVNWFNSAIKTGR</sequence>
<organism evidence="1 2">
    <name type="scientific">Cordylochernes scorpioides</name>
    <dbReference type="NCBI Taxonomy" id="51811"/>
    <lineage>
        <taxon>Eukaryota</taxon>
        <taxon>Metazoa</taxon>
        <taxon>Ecdysozoa</taxon>
        <taxon>Arthropoda</taxon>
        <taxon>Chelicerata</taxon>
        <taxon>Arachnida</taxon>
        <taxon>Pseudoscorpiones</taxon>
        <taxon>Cheliferoidea</taxon>
        <taxon>Chernetidae</taxon>
        <taxon>Cordylochernes</taxon>
    </lineage>
</organism>
<protein>
    <recommendedName>
        <fullName evidence="3">RNase H type-1 domain-containing protein</fullName>
    </recommendedName>
</protein>
<evidence type="ECO:0000313" key="1">
    <source>
        <dbReference type="EMBL" id="UYV82423.1"/>
    </source>
</evidence>